<reference evidence="1" key="1">
    <citation type="journal article" date="2014" name="Front. Microbiol.">
        <title>High frequency of phylogenetically diverse reductive dehalogenase-homologous genes in deep subseafloor sedimentary metagenomes.</title>
        <authorList>
            <person name="Kawai M."/>
            <person name="Futagami T."/>
            <person name="Toyoda A."/>
            <person name="Takaki Y."/>
            <person name="Nishi S."/>
            <person name="Hori S."/>
            <person name="Arai W."/>
            <person name="Tsubouchi T."/>
            <person name="Morono Y."/>
            <person name="Uchiyama I."/>
            <person name="Ito T."/>
            <person name="Fujiyama A."/>
            <person name="Inagaki F."/>
            <person name="Takami H."/>
        </authorList>
    </citation>
    <scope>NUCLEOTIDE SEQUENCE</scope>
    <source>
        <strain evidence="1">Expedition CK06-06</strain>
    </source>
</reference>
<dbReference type="EMBL" id="BARS01038349">
    <property type="protein sequence ID" value="GAG21603.1"/>
    <property type="molecule type" value="Genomic_DNA"/>
</dbReference>
<accession>X0WAJ6</accession>
<organism evidence="1">
    <name type="scientific">marine sediment metagenome</name>
    <dbReference type="NCBI Taxonomy" id="412755"/>
    <lineage>
        <taxon>unclassified sequences</taxon>
        <taxon>metagenomes</taxon>
        <taxon>ecological metagenomes</taxon>
    </lineage>
</organism>
<name>X0WAJ6_9ZZZZ</name>
<feature type="non-terminal residue" evidence="1">
    <location>
        <position position="1"/>
    </location>
</feature>
<protein>
    <submittedName>
        <fullName evidence="1">Uncharacterized protein</fullName>
    </submittedName>
</protein>
<comment type="caution">
    <text evidence="1">The sequence shown here is derived from an EMBL/GenBank/DDBJ whole genome shotgun (WGS) entry which is preliminary data.</text>
</comment>
<gene>
    <name evidence="1" type="ORF">S01H1_58692</name>
</gene>
<evidence type="ECO:0000313" key="1">
    <source>
        <dbReference type="EMBL" id="GAG21603.1"/>
    </source>
</evidence>
<dbReference type="AlphaFoldDB" id="X0WAJ6"/>
<sequence length="47" mass="5349">HSAEVPDQGQYRLPSGYKADKWWIEFEGTADVKSARLAETGKELRRA</sequence>
<proteinExistence type="predicted"/>